<reference evidence="16" key="1">
    <citation type="journal article" date="2019" name="bioRxiv">
        <title>The Genome of the Zebra Mussel, Dreissena polymorpha: A Resource for Invasive Species Research.</title>
        <authorList>
            <person name="McCartney M.A."/>
            <person name="Auch B."/>
            <person name="Kono T."/>
            <person name="Mallez S."/>
            <person name="Zhang Y."/>
            <person name="Obille A."/>
            <person name="Becker A."/>
            <person name="Abrahante J.E."/>
            <person name="Garbe J."/>
            <person name="Badalamenti J.P."/>
            <person name="Herman A."/>
            <person name="Mangelson H."/>
            <person name="Liachko I."/>
            <person name="Sullivan S."/>
            <person name="Sone E.D."/>
            <person name="Koren S."/>
            <person name="Silverstein K.A.T."/>
            <person name="Beckman K.B."/>
            <person name="Gohl D.M."/>
        </authorList>
    </citation>
    <scope>NUCLEOTIDE SEQUENCE</scope>
    <source>
        <strain evidence="16">Duluth1</strain>
        <tissue evidence="16">Whole animal</tissue>
    </source>
</reference>
<organism evidence="16 17">
    <name type="scientific">Dreissena polymorpha</name>
    <name type="common">Zebra mussel</name>
    <name type="synonym">Mytilus polymorpha</name>
    <dbReference type="NCBI Taxonomy" id="45954"/>
    <lineage>
        <taxon>Eukaryota</taxon>
        <taxon>Metazoa</taxon>
        <taxon>Spiralia</taxon>
        <taxon>Lophotrochozoa</taxon>
        <taxon>Mollusca</taxon>
        <taxon>Bivalvia</taxon>
        <taxon>Autobranchia</taxon>
        <taxon>Heteroconchia</taxon>
        <taxon>Euheterodonta</taxon>
        <taxon>Imparidentia</taxon>
        <taxon>Neoheterodontei</taxon>
        <taxon>Myida</taxon>
        <taxon>Dreissenoidea</taxon>
        <taxon>Dreissenidae</taxon>
        <taxon>Dreissena</taxon>
    </lineage>
</organism>
<name>A0A9D4IN08_DREPO</name>
<feature type="compositionally biased region" description="Polar residues" evidence="13">
    <location>
        <begin position="1"/>
        <end position="22"/>
    </location>
</feature>
<dbReference type="PANTHER" id="PTHR12247:SF104">
    <property type="entry name" value="POLYCOMB PROTEIN SFMBT"/>
    <property type="match status" value="1"/>
</dbReference>
<dbReference type="Pfam" id="PF21319">
    <property type="entry name" value="zf-FCS_1"/>
    <property type="match status" value="1"/>
</dbReference>
<dbReference type="GO" id="GO:0003682">
    <property type="term" value="F:chromatin binding"/>
    <property type="evidence" value="ECO:0007669"/>
    <property type="project" value="TreeGrafter"/>
</dbReference>
<dbReference type="CDD" id="cd20126">
    <property type="entry name" value="MBT_MBTD1_rpt3"/>
    <property type="match status" value="1"/>
</dbReference>
<feature type="domain" description="SAM" evidence="14">
    <location>
        <begin position="841"/>
        <end position="904"/>
    </location>
</feature>
<evidence type="ECO:0000256" key="12">
    <source>
        <dbReference type="PROSITE-ProRule" id="PRU00459"/>
    </source>
</evidence>
<feature type="compositionally biased region" description="Polar residues" evidence="13">
    <location>
        <begin position="32"/>
        <end position="51"/>
    </location>
</feature>
<evidence type="ECO:0000256" key="13">
    <source>
        <dbReference type="SAM" id="MobiDB-lite"/>
    </source>
</evidence>
<feature type="repeat" description="MBT" evidence="12">
    <location>
        <begin position="165"/>
        <end position="269"/>
    </location>
</feature>
<feature type="compositionally biased region" description="Acidic residues" evidence="13">
    <location>
        <begin position="55"/>
        <end position="69"/>
    </location>
</feature>
<dbReference type="GO" id="GO:0003677">
    <property type="term" value="F:DNA binding"/>
    <property type="evidence" value="ECO:0007669"/>
    <property type="project" value="UniProtKB-KW"/>
</dbReference>
<dbReference type="Gene3D" id="3.30.60.160">
    <property type="match status" value="1"/>
</dbReference>
<feature type="domain" description="FCS-type" evidence="15">
    <location>
        <begin position="83"/>
        <end position="118"/>
    </location>
</feature>
<evidence type="ECO:0000256" key="1">
    <source>
        <dbReference type="ARBA" id="ARBA00004123"/>
    </source>
</evidence>
<evidence type="ECO:0000256" key="7">
    <source>
        <dbReference type="ARBA" id="ARBA00023015"/>
    </source>
</evidence>
<evidence type="ECO:0000256" key="11">
    <source>
        <dbReference type="PROSITE-ProRule" id="PRU00367"/>
    </source>
</evidence>
<keyword evidence="9" id="KW-0804">Transcription</keyword>
<evidence type="ECO:0000256" key="9">
    <source>
        <dbReference type="ARBA" id="ARBA00023163"/>
    </source>
</evidence>
<dbReference type="InterPro" id="IPR012313">
    <property type="entry name" value="Znf_FCS"/>
</dbReference>
<keyword evidence="2" id="KW-0479">Metal-binding</keyword>
<dbReference type="SUPFAM" id="SSF63748">
    <property type="entry name" value="Tudor/PWWP/MBT"/>
    <property type="match status" value="4"/>
</dbReference>
<dbReference type="SMART" id="SM00561">
    <property type="entry name" value="MBT"/>
    <property type="match status" value="4"/>
</dbReference>
<feature type="compositionally biased region" description="Polar residues" evidence="13">
    <location>
        <begin position="701"/>
        <end position="714"/>
    </location>
</feature>
<feature type="repeat" description="MBT" evidence="12">
    <location>
        <begin position="496"/>
        <end position="592"/>
    </location>
</feature>
<keyword evidence="17" id="KW-1185">Reference proteome</keyword>
<dbReference type="InterPro" id="IPR050548">
    <property type="entry name" value="PcG_chromatin_remod_factors"/>
</dbReference>
<evidence type="ECO:0000256" key="6">
    <source>
        <dbReference type="ARBA" id="ARBA00022853"/>
    </source>
</evidence>
<dbReference type="Pfam" id="PF00536">
    <property type="entry name" value="SAM_1"/>
    <property type="match status" value="1"/>
</dbReference>
<feature type="region of interest" description="Disordered" evidence="13">
    <location>
        <begin position="1"/>
        <end position="72"/>
    </location>
</feature>
<dbReference type="SUPFAM" id="SSF47769">
    <property type="entry name" value="SAM/Pointed domain"/>
    <property type="match status" value="1"/>
</dbReference>
<comment type="subcellular location">
    <subcellularLocation>
        <location evidence="1">Nucleus</location>
    </subcellularLocation>
</comment>
<protein>
    <submittedName>
        <fullName evidence="16">Uncharacterized protein</fullName>
    </submittedName>
</protein>
<evidence type="ECO:0000256" key="10">
    <source>
        <dbReference type="ARBA" id="ARBA00023242"/>
    </source>
</evidence>
<reference evidence="16" key="2">
    <citation type="submission" date="2020-11" db="EMBL/GenBank/DDBJ databases">
        <authorList>
            <person name="McCartney M.A."/>
            <person name="Auch B."/>
            <person name="Kono T."/>
            <person name="Mallez S."/>
            <person name="Becker A."/>
            <person name="Gohl D.M."/>
            <person name="Silverstein K.A.T."/>
            <person name="Koren S."/>
            <person name="Bechman K.B."/>
            <person name="Herman A."/>
            <person name="Abrahante J.E."/>
            <person name="Garbe J."/>
        </authorList>
    </citation>
    <scope>NUCLEOTIDE SEQUENCE</scope>
    <source>
        <strain evidence="16">Duluth1</strain>
        <tissue evidence="16">Whole animal</tissue>
    </source>
</reference>
<dbReference type="CDD" id="cd20100">
    <property type="entry name" value="MBT_dSfmbt-like_rpt4"/>
    <property type="match status" value="1"/>
</dbReference>
<sequence length="946" mass="105748">MEQSGSEWNSWDTGDPADSNSLMDLFQKQDDGNSVTSINEGKSDTMYDSSNVEYDSMDDYDEEESESEDASQVVVDQSPYRFMNGNDGMATCERCGSVGIKHAFYSKAKRFCSLACSKAASSGGDYVPVQAVPKKQMPAKKRKSGKFIGQRTKQGNTKQNMIRSFDWGSYILGSHAEGSPVACFKHVPVSDCWENISIGMKVEVQNLDCDLTNTVYWIATVMKLAGYKALLRYEGFGSDGQKDFWINLCHKDVHPVGWCATSGKPLVPPKTIQHKYADWKDYLVKRLTGSRTLPIHFYSKVQEGISNHRFVKSTHVEVVNRMCVSSMRVATVEEVIGGRLRLKYDDAKEEGDEFWCHMRSALLHPVGWSLQVGHKLHAPQEYRSQCLSKTTMQKYDVMDATPDMFPQMKNPPEGYKFQVGMKLEAIDPLNLSAICVASVMKVLKNNYLMIGIDGSIAQNGSDWFCYHATSPCIFPVGFCEVNGLILTPPRETKGSFKWFDYLKQTRSVAAPVKLFDKEIPKHGFKPGMKLEAVDLMEPRLICVATVAKVVGRLLRIHFDGWESEYDQWVDCESPDLYPIGWCELMGYPVEGPRLKTEVPFAAPQVQSHAKKRKGKTQIYKGPRKKRKPKIPLSSPPPAVKSMSSQLDMVRLRLLNTRTEEVTERPQEVPQASQLPWELTQNSTVAVKIEPMDTLYQHVPSLESNRPPQEMSSAETRTKSTDVTKPSSHTVPTVTGSQHASQNGTKPTNAALNVSTATKSALLERITSTNNPMTSGLLVQNSMLAGHLTGLIPISRSSSSVIAASSPGSNILRQGQVMQGAVSELQTLYLTQRHQTVAPELWSVVDVCHFLKYNDCSSYVEIFHRKNITGEVFINLTKEQIVSLTGMKVGSSLKVFDLIQVLKSKIAAQKLFPVKVTVCIEDVKLHVLIQYTVHRLHVLMQYTGYMC</sequence>
<keyword evidence="5" id="KW-0862">Zinc</keyword>
<dbReference type="GO" id="GO:0008270">
    <property type="term" value="F:zinc ion binding"/>
    <property type="evidence" value="ECO:0007669"/>
    <property type="project" value="UniProtKB-KW"/>
</dbReference>
<dbReference type="PANTHER" id="PTHR12247">
    <property type="entry name" value="POLYCOMB GROUP PROTEIN"/>
    <property type="match status" value="1"/>
</dbReference>
<dbReference type="InterPro" id="IPR047358">
    <property type="entry name" value="MBT_dSfmbt_rpt1"/>
</dbReference>
<feature type="compositionally biased region" description="Polar residues" evidence="13">
    <location>
        <begin position="722"/>
        <end position="749"/>
    </location>
</feature>
<dbReference type="InterPro" id="IPR013761">
    <property type="entry name" value="SAM/pointed_sf"/>
</dbReference>
<feature type="repeat" description="MBT" evidence="12">
    <location>
        <begin position="277"/>
        <end position="379"/>
    </location>
</feature>
<dbReference type="InterPro" id="IPR004092">
    <property type="entry name" value="Mbt"/>
</dbReference>
<accession>A0A9D4IN08</accession>
<dbReference type="GO" id="GO:0045892">
    <property type="term" value="P:negative regulation of DNA-templated transcription"/>
    <property type="evidence" value="ECO:0007669"/>
    <property type="project" value="TreeGrafter"/>
</dbReference>
<evidence type="ECO:0000256" key="3">
    <source>
        <dbReference type="ARBA" id="ARBA00022737"/>
    </source>
</evidence>
<dbReference type="PROSITE" id="PS51024">
    <property type="entry name" value="ZF_FCS"/>
    <property type="match status" value="1"/>
</dbReference>
<evidence type="ECO:0000259" key="14">
    <source>
        <dbReference type="PROSITE" id="PS50105"/>
    </source>
</evidence>
<dbReference type="Proteomes" id="UP000828390">
    <property type="component" value="Unassembled WGS sequence"/>
</dbReference>
<feature type="region of interest" description="Disordered" evidence="13">
    <location>
        <begin position="699"/>
        <end position="749"/>
    </location>
</feature>
<keyword evidence="8" id="KW-0238">DNA-binding</keyword>
<evidence type="ECO:0000256" key="2">
    <source>
        <dbReference type="ARBA" id="ARBA00022723"/>
    </source>
</evidence>
<keyword evidence="4 11" id="KW-0863">Zinc-finger</keyword>
<feature type="region of interest" description="Disordered" evidence="13">
    <location>
        <begin position="606"/>
        <end position="643"/>
    </location>
</feature>
<feature type="repeat" description="MBT" evidence="12">
    <location>
        <begin position="381"/>
        <end position="489"/>
    </location>
</feature>
<evidence type="ECO:0000256" key="4">
    <source>
        <dbReference type="ARBA" id="ARBA00022771"/>
    </source>
</evidence>
<gene>
    <name evidence="16" type="ORF">DPMN_159619</name>
</gene>
<dbReference type="Gene3D" id="2.30.30.140">
    <property type="match status" value="4"/>
</dbReference>
<evidence type="ECO:0000256" key="8">
    <source>
        <dbReference type="ARBA" id="ARBA00023125"/>
    </source>
</evidence>
<dbReference type="AlphaFoldDB" id="A0A9D4IN08"/>
<dbReference type="GO" id="GO:0042393">
    <property type="term" value="F:histone binding"/>
    <property type="evidence" value="ECO:0007669"/>
    <property type="project" value="TreeGrafter"/>
</dbReference>
<dbReference type="InterPro" id="IPR001660">
    <property type="entry name" value="SAM"/>
</dbReference>
<keyword evidence="10" id="KW-0539">Nucleus</keyword>
<dbReference type="GO" id="GO:0006325">
    <property type="term" value="P:chromatin organization"/>
    <property type="evidence" value="ECO:0007669"/>
    <property type="project" value="UniProtKB-KW"/>
</dbReference>
<keyword evidence="6" id="KW-0156">Chromatin regulator</keyword>
<dbReference type="Pfam" id="PF02820">
    <property type="entry name" value="MBT"/>
    <property type="match status" value="4"/>
</dbReference>
<dbReference type="EMBL" id="JAIWYP010000008">
    <property type="protein sequence ID" value="KAH3781716.1"/>
    <property type="molecule type" value="Genomic_DNA"/>
</dbReference>
<feature type="compositionally biased region" description="Basic residues" evidence="13">
    <location>
        <begin position="608"/>
        <end position="629"/>
    </location>
</feature>
<proteinExistence type="predicted"/>
<dbReference type="PROSITE" id="PS51079">
    <property type="entry name" value="MBT"/>
    <property type="match status" value="4"/>
</dbReference>
<keyword evidence="7" id="KW-0805">Transcription regulation</keyword>
<keyword evidence="3" id="KW-0677">Repeat</keyword>
<comment type="caution">
    <text evidence="16">The sequence shown here is derived from an EMBL/GenBank/DDBJ whole genome shotgun (WGS) entry which is preliminary data.</text>
</comment>
<evidence type="ECO:0000313" key="17">
    <source>
        <dbReference type="Proteomes" id="UP000828390"/>
    </source>
</evidence>
<dbReference type="Gene3D" id="1.10.150.50">
    <property type="entry name" value="Transcription Factor, Ets-1"/>
    <property type="match status" value="1"/>
</dbReference>
<dbReference type="InterPro" id="IPR038603">
    <property type="entry name" value="Znf_FCS_sf"/>
</dbReference>
<dbReference type="CDD" id="cd20098">
    <property type="entry name" value="MBT_dSfmbt-like_rpt2"/>
    <property type="match status" value="1"/>
</dbReference>
<dbReference type="SMART" id="SM00454">
    <property type="entry name" value="SAM"/>
    <property type="match status" value="1"/>
</dbReference>
<dbReference type="GO" id="GO:0005634">
    <property type="term" value="C:nucleus"/>
    <property type="evidence" value="ECO:0007669"/>
    <property type="project" value="UniProtKB-SubCell"/>
</dbReference>
<dbReference type="PROSITE" id="PS50105">
    <property type="entry name" value="SAM_DOMAIN"/>
    <property type="match status" value="1"/>
</dbReference>
<evidence type="ECO:0000259" key="15">
    <source>
        <dbReference type="PROSITE" id="PS51024"/>
    </source>
</evidence>
<dbReference type="CDD" id="cd20119">
    <property type="entry name" value="MBT_dSfmbt_rpt1"/>
    <property type="match status" value="1"/>
</dbReference>
<evidence type="ECO:0000256" key="5">
    <source>
        <dbReference type="ARBA" id="ARBA00022833"/>
    </source>
</evidence>
<evidence type="ECO:0000313" key="16">
    <source>
        <dbReference type="EMBL" id="KAH3781716.1"/>
    </source>
</evidence>